<dbReference type="AlphaFoldDB" id="A0A2A4B796"/>
<evidence type="ECO:0000256" key="2">
    <source>
        <dbReference type="SAM" id="Phobius"/>
    </source>
</evidence>
<keyword evidence="2" id="KW-1133">Transmembrane helix</keyword>
<keyword evidence="2" id="KW-0472">Membrane</keyword>
<evidence type="ECO:0000313" key="4">
    <source>
        <dbReference type="Proteomes" id="UP000218366"/>
    </source>
</evidence>
<organism evidence="3 4">
    <name type="scientific">Sphingomonas spermidinifaciens</name>
    <dbReference type="NCBI Taxonomy" id="1141889"/>
    <lineage>
        <taxon>Bacteria</taxon>
        <taxon>Pseudomonadati</taxon>
        <taxon>Pseudomonadota</taxon>
        <taxon>Alphaproteobacteria</taxon>
        <taxon>Sphingomonadales</taxon>
        <taxon>Sphingomonadaceae</taxon>
        <taxon>Sphingomonas</taxon>
    </lineage>
</organism>
<feature type="transmembrane region" description="Helical" evidence="2">
    <location>
        <begin position="6"/>
        <end position="30"/>
    </location>
</feature>
<feature type="region of interest" description="Disordered" evidence="1">
    <location>
        <begin position="39"/>
        <end position="66"/>
    </location>
</feature>
<dbReference type="EMBL" id="NWMW01000001">
    <property type="protein sequence ID" value="PCD03516.1"/>
    <property type="molecule type" value="Genomic_DNA"/>
</dbReference>
<dbReference type="OrthoDB" id="7597301at2"/>
<comment type="caution">
    <text evidence="3">The sequence shown here is derived from an EMBL/GenBank/DDBJ whole genome shotgun (WGS) entry which is preliminary data.</text>
</comment>
<feature type="compositionally biased region" description="Basic and acidic residues" evidence="1">
    <location>
        <begin position="39"/>
        <end position="53"/>
    </location>
</feature>
<name>A0A2A4B796_9SPHN</name>
<accession>A0A2A4B796</accession>
<reference evidence="3 4" key="1">
    <citation type="submission" date="2017-09" db="EMBL/GenBank/DDBJ databases">
        <title>Sphingomonas spermidinifaciens 9NM-10, whole genome shotgun sequence.</title>
        <authorList>
            <person name="Feng G."/>
            <person name="Zhu H."/>
        </authorList>
    </citation>
    <scope>NUCLEOTIDE SEQUENCE [LARGE SCALE GENOMIC DNA]</scope>
    <source>
        <strain evidence="3 4">9NM-10</strain>
    </source>
</reference>
<protein>
    <submittedName>
        <fullName evidence="3">Uncharacterized protein</fullName>
    </submittedName>
</protein>
<evidence type="ECO:0000256" key="1">
    <source>
        <dbReference type="SAM" id="MobiDB-lite"/>
    </source>
</evidence>
<dbReference type="RefSeq" id="WP_096341918.1">
    <property type="nucleotide sequence ID" value="NZ_NWMW01000001.1"/>
</dbReference>
<sequence>MARTDFLASLNLTTLVIVLAVAAVMLLLFLRRRSNAHPLEGREERNVARDLDAGRPAPGHSPPREP</sequence>
<proteinExistence type="predicted"/>
<dbReference type="Proteomes" id="UP000218366">
    <property type="component" value="Unassembled WGS sequence"/>
</dbReference>
<gene>
    <name evidence="3" type="ORF">COC42_03850</name>
</gene>
<evidence type="ECO:0000313" key="3">
    <source>
        <dbReference type="EMBL" id="PCD03516.1"/>
    </source>
</evidence>
<keyword evidence="4" id="KW-1185">Reference proteome</keyword>
<keyword evidence="2" id="KW-0812">Transmembrane</keyword>